<feature type="transmembrane region" description="Helical" evidence="10">
    <location>
        <begin position="310"/>
        <end position="332"/>
    </location>
</feature>
<evidence type="ECO:0000313" key="12">
    <source>
        <dbReference type="EMBL" id="PIS15000.1"/>
    </source>
</evidence>
<accession>A0A2H0WQS5</accession>
<evidence type="ECO:0000256" key="1">
    <source>
        <dbReference type="ARBA" id="ARBA00004141"/>
    </source>
</evidence>
<comment type="subcellular location">
    <subcellularLocation>
        <location evidence="10">Cell membrane</location>
        <topology evidence="10">Multi-pass membrane protein</topology>
    </subcellularLocation>
    <subcellularLocation>
        <location evidence="1">Membrane</location>
        <topology evidence="1">Multi-pass membrane protein</topology>
    </subcellularLocation>
</comment>
<comment type="similarity">
    <text evidence="2 10 11">Belongs to the SecY/SEC61-alpha family.</text>
</comment>
<dbReference type="HAMAP" id="MF_01465">
    <property type="entry name" value="SecY"/>
    <property type="match status" value="1"/>
</dbReference>
<proteinExistence type="inferred from homology"/>
<evidence type="ECO:0000256" key="7">
    <source>
        <dbReference type="ARBA" id="ARBA00023010"/>
    </source>
</evidence>
<organism evidence="12 13">
    <name type="scientific">Candidatus Shapirobacteria bacterium CG09_land_8_20_14_0_10_38_17</name>
    <dbReference type="NCBI Taxonomy" id="1974884"/>
    <lineage>
        <taxon>Bacteria</taxon>
        <taxon>Candidatus Shapironibacteriota</taxon>
    </lineage>
</organism>
<dbReference type="AlphaFoldDB" id="A0A2H0WQS5"/>
<evidence type="ECO:0000256" key="11">
    <source>
        <dbReference type="RuleBase" id="RU004349"/>
    </source>
</evidence>
<comment type="caution">
    <text evidence="12">The sequence shown here is derived from an EMBL/GenBank/DDBJ whole genome shotgun (WGS) entry which is preliminary data.</text>
</comment>
<dbReference type="PANTHER" id="PTHR10906">
    <property type="entry name" value="SECY/SEC61-ALPHA FAMILY MEMBER"/>
    <property type="match status" value="1"/>
</dbReference>
<comment type="subunit">
    <text evidence="10">Component of the Sec protein translocase complex. Heterotrimer consisting of SecY, SecE and SecG subunits. The heterotrimers can form oligomers, although 1 heterotrimer is thought to be able to translocate proteins. Interacts with the ribosome. Interacts with SecDF, and other proteins may be involved. Interacts with SecA.</text>
</comment>
<feature type="transmembrane region" description="Helical" evidence="10">
    <location>
        <begin position="82"/>
        <end position="99"/>
    </location>
</feature>
<dbReference type="GO" id="GO:0005886">
    <property type="term" value="C:plasma membrane"/>
    <property type="evidence" value="ECO:0007669"/>
    <property type="project" value="UniProtKB-SubCell"/>
</dbReference>
<evidence type="ECO:0000256" key="3">
    <source>
        <dbReference type="ARBA" id="ARBA00022448"/>
    </source>
</evidence>
<dbReference type="FunFam" id="1.10.3370.10:FF:000001">
    <property type="entry name" value="Preprotein translocase subunit SecY"/>
    <property type="match status" value="1"/>
</dbReference>
<keyword evidence="6 10" id="KW-1133">Transmembrane helix</keyword>
<dbReference type="Proteomes" id="UP000231282">
    <property type="component" value="Unassembled WGS sequence"/>
</dbReference>
<sequence length="432" mass="47396">MIQKIWQAVVSLWRVKDVRRRLLFTFGFFTILRFWAHIPLPGVNVDVLRKVFSGNQFLGLLNIFSGGALSNFSITASGLNPYINASIVFQLLAFVFPYFERLSREGETGRQKIEQYTKIATIPLAIFQALGMYALLKGRGIIGDLDFLSLVAFIATMTGGTFLLIWLGGLISEYGLGNGISLLIFAGIVSQIPQELTQTTMIASQGGNFLNLLVFLIVSLGVVVAIVWVNEANRRVPVQYAKRIRGRKMYGGQTTYLPLRLNQAGVIPIIFAVSVVLIPSMLGQFLGNAGNEGIRNAALFLSDLFKQDGVVYNLAYFVLVVVFAFFYTMVVFNPEKIAGEIQKQGGFIPGIRPGKPTADYLNYISLRVTLPGALFLGLVAVLPAITQGVMGVTMMVLGGTSILIIVSVVLETAKSVGAMVQMRGYDKFLEKY</sequence>
<evidence type="ECO:0000256" key="5">
    <source>
        <dbReference type="ARBA" id="ARBA00022927"/>
    </source>
</evidence>
<evidence type="ECO:0000256" key="8">
    <source>
        <dbReference type="ARBA" id="ARBA00023136"/>
    </source>
</evidence>
<gene>
    <name evidence="10" type="primary">secY</name>
    <name evidence="12" type="ORF">COT63_02320</name>
</gene>
<evidence type="ECO:0000313" key="13">
    <source>
        <dbReference type="Proteomes" id="UP000231282"/>
    </source>
</evidence>
<reference evidence="13" key="1">
    <citation type="submission" date="2017-09" db="EMBL/GenBank/DDBJ databases">
        <title>Depth-based differentiation of microbial function through sediment-hosted aquifers and enrichment of novel symbionts in the deep terrestrial subsurface.</title>
        <authorList>
            <person name="Probst A.J."/>
            <person name="Ladd B."/>
            <person name="Jarett J.K."/>
            <person name="Geller-Mcgrath D.E."/>
            <person name="Sieber C.M.K."/>
            <person name="Emerson J.B."/>
            <person name="Anantharaman K."/>
            <person name="Thomas B.C."/>
            <person name="Malmstrom R."/>
            <person name="Stieglmeier M."/>
            <person name="Klingl A."/>
            <person name="Woyke T."/>
            <person name="Ryan C.M."/>
            <person name="Banfield J.F."/>
        </authorList>
    </citation>
    <scope>NUCLEOTIDE SEQUENCE [LARGE SCALE GENOMIC DNA]</scope>
</reference>
<evidence type="ECO:0000256" key="4">
    <source>
        <dbReference type="ARBA" id="ARBA00022692"/>
    </source>
</evidence>
<dbReference type="InterPro" id="IPR002208">
    <property type="entry name" value="SecY/SEC61-alpha"/>
</dbReference>
<evidence type="ECO:0000256" key="2">
    <source>
        <dbReference type="ARBA" id="ARBA00005751"/>
    </source>
</evidence>
<feature type="transmembrane region" description="Helical" evidence="10">
    <location>
        <begin position="266"/>
        <end position="286"/>
    </location>
</feature>
<keyword evidence="3 10" id="KW-0813">Transport</keyword>
<feature type="transmembrane region" description="Helical" evidence="10">
    <location>
        <begin position="174"/>
        <end position="192"/>
    </location>
</feature>
<dbReference type="GO" id="GO:0006605">
    <property type="term" value="P:protein targeting"/>
    <property type="evidence" value="ECO:0007669"/>
    <property type="project" value="UniProtKB-UniRule"/>
</dbReference>
<keyword evidence="8 10" id="KW-0472">Membrane</keyword>
<dbReference type="PRINTS" id="PR00303">
    <property type="entry name" value="SECYTRNLCASE"/>
</dbReference>
<evidence type="ECO:0000256" key="10">
    <source>
        <dbReference type="HAMAP-Rule" id="MF_01465"/>
    </source>
</evidence>
<feature type="transmembrane region" description="Helical" evidence="10">
    <location>
        <begin position="148"/>
        <end position="167"/>
    </location>
</feature>
<dbReference type="InterPro" id="IPR023201">
    <property type="entry name" value="SecY_dom_sf"/>
</dbReference>
<name>A0A2H0WQS5_9BACT</name>
<keyword evidence="4 10" id="KW-0812">Transmembrane</keyword>
<comment type="function">
    <text evidence="10">The central subunit of the protein translocation channel SecYEG. Consists of two halves formed by TMs 1-5 and 6-10. These two domains form a lateral gate at the front which open onto the bilayer between TMs 2 and 7, and are clamped together by SecE at the back. The channel is closed by both a pore ring composed of hydrophobic SecY resides and a short helix (helix 2A) on the extracellular side of the membrane which forms a plug. The plug probably moves laterally to allow the channel to open. The ring and the pore may move independently.</text>
</comment>
<feature type="transmembrane region" description="Helical" evidence="10">
    <location>
        <begin position="119"/>
        <end position="136"/>
    </location>
</feature>
<keyword evidence="5 10" id="KW-0653">Protein transport</keyword>
<dbReference type="NCBIfam" id="TIGR00967">
    <property type="entry name" value="3a0501s007"/>
    <property type="match status" value="1"/>
</dbReference>
<protein>
    <recommendedName>
        <fullName evidence="9 10">Protein translocase subunit SecY</fullName>
    </recommendedName>
</protein>
<dbReference type="GO" id="GO:0043952">
    <property type="term" value="P:protein transport by the Sec complex"/>
    <property type="evidence" value="ECO:0007669"/>
    <property type="project" value="UniProtKB-UniRule"/>
</dbReference>
<dbReference type="PIRSF" id="PIRSF004557">
    <property type="entry name" value="SecY"/>
    <property type="match status" value="1"/>
</dbReference>
<feature type="transmembrane region" description="Helical" evidence="10">
    <location>
        <begin position="212"/>
        <end position="229"/>
    </location>
</feature>
<evidence type="ECO:0000256" key="6">
    <source>
        <dbReference type="ARBA" id="ARBA00022989"/>
    </source>
</evidence>
<dbReference type="SUPFAM" id="SSF103491">
    <property type="entry name" value="Preprotein translocase SecY subunit"/>
    <property type="match status" value="1"/>
</dbReference>
<dbReference type="Pfam" id="PF00344">
    <property type="entry name" value="SecY"/>
    <property type="match status" value="1"/>
</dbReference>
<dbReference type="Gene3D" id="1.10.3370.10">
    <property type="entry name" value="SecY subunit domain"/>
    <property type="match status" value="1"/>
</dbReference>
<dbReference type="InterPro" id="IPR026593">
    <property type="entry name" value="SecY"/>
</dbReference>
<feature type="transmembrane region" description="Helical" evidence="10">
    <location>
        <begin position="391"/>
        <end position="413"/>
    </location>
</feature>
<keyword evidence="10" id="KW-1003">Cell membrane</keyword>
<dbReference type="GO" id="GO:0065002">
    <property type="term" value="P:intracellular protein transmembrane transport"/>
    <property type="evidence" value="ECO:0007669"/>
    <property type="project" value="UniProtKB-UniRule"/>
</dbReference>
<dbReference type="EMBL" id="PEZH01000045">
    <property type="protein sequence ID" value="PIS15000.1"/>
    <property type="molecule type" value="Genomic_DNA"/>
</dbReference>
<feature type="transmembrane region" description="Helical" evidence="10">
    <location>
        <begin position="360"/>
        <end position="385"/>
    </location>
</feature>
<evidence type="ECO:0000256" key="9">
    <source>
        <dbReference type="ARBA" id="ARBA00039733"/>
    </source>
</evidence>
<feature type="transmembrane region" description="Helical" evidence="10">
    <location>
        <begin position="21"/>
        <end position="38"/>
    </location>
</feature>
<keyword evidence="7 10" id="KW-0811">Translocation</keyword>